<name>A0ABW1MS04_9ACTN</name>
<dbReference type="RefSeq" id="WP_169749919.1">
    <property type="nucleotide sequence ID" value="NZ_JBHSPX010000008.1"/>
</dbReference>
<comment type="caution">
    <text evidence="2">The sequence shown here is derived from an EMBL/GenBank/DDBJ whole genome shotgun (WGS) entry which is preliminary data.</text>
</comment>
<dbReference type="Proteomes" id="UP001596139">
    <property type="component" value="Unassembled WGS sequence"/>
</dbReference>
<evidence type="ECO:0000313" key="3">
    <source>
        <dbReference type="Proteomes" id="UP001596139"/>
    </source>
</evidence>
<feature type="region of interest" description="Disordered" evidence="1">
    <location>
        <begin position="1"/>
        <end position="34"/>
    </location>
</feature>
<dbReference type="Gene3D" id="3.30.1780.10">
    <property type="entry name" value="ornithine cyclodeaminase, domain 1"/>
    <property type="match status" value="1"/>
</dbReference>
<organism evidence="2 3">
    <name type="scientific">Streptomyces ochraceiscleroticus</name>
    <dbReference type="NCBI Taxonomy" id="47761"/>
    <lineage>
        <taxon>Bacteria</taxon>
        <taxon>Bacillati</taxon>
        <taxon>Actinomycetota</taxon>
        <taxon>Actinomycetes</taxon>
        <taxon>Kitasatosporales</taxon>
        <taxon>Streptomycetaceae</taxon>
        <taxon>Streptomyces</taxon>
    </lineage>
</organism>
<evidence type="ECO:0000256" key="1">
    <source>
        <dbReference type="SAM" id="MobiDB-lite"/>
    </source>
</evidence>
<protein>
    <submittedName>
        <fullName evidence="2">Uncharacterized protein</fullName>
    </submittedName>
</protein>
<accession>A0ABW1MS04</accession>
<gene>
    <name evidence="2" type="ORF">ACFP4F_28955</name>
</gene>
<sequence length="101" mass="11502">MTRDARYEPSDAPTEAPVWQRHRHGHHPRRPPAGARTVSLQDVLTGRAAAREDSRQITFSERGNIQGAQFHAVAALVYERARKRGLGREVPLDWLLQDIRD</sequence>
<dbReference type="Gene3D" id="3.40.50.720">
    <property type="entry name" value="NAD(P)-binding Rossmann-like Domain"/>
    <property type="match status" value="1"/>
</dbReference>
<feature type="compositionally biased region" description="Basic residues" evidence="1">
    <location>
        <begin position="20"/>
        <end position="30"/>
    </location>
</feature>
<reference evidence="3" key="1">
    <citation type="journal article" date="2019" name="Int. J. Syst. Evol. Microbiol.">
        <title>The Global Catalogue of Microorganisms (GCM) 10K type strain sequencing project: providing services to taxonomists for standard genome sequencing and annotation.</title>
        <authorList>
            <consortium name="The Broad Institute Genomics Platform"/>
            <consortium name="The Broad Institute Genome Sequencing Center for Infectious Disease"/>
            <person name="Wu L."/>
            <person name="Ma J."/>
        </authorList>
    </citation>
    <scope>NUCLEOTIDE SEQUENCE [LARGE SCALE GENOMIC DNA]</scope>
    <source>
        <strain evidence="3">CGMCC 1.15180</strain>
    </source>
</reference>
<proteinExistence type="predicted"/>
<dbReference type="EMBL" id="JBHSPX010000008">
    <property type="protein sequence ID" value="MFC6066550.1"/>
    <property type="molecule type" value="Genomic_DNA"/>
</dbReference>
<dbReference type="InterPro" id="IPR023401">
    <property type="entry name" value="ODC_N"/>
</dbReference>
<keyword evidence="3" id="KW-1185">Reference proteome</keyword>
<evidence type="ECO:0000313" key="2">
    <source>
        <dbReference type="EMBL" id="MFC6066550.1"/>
    </source>
</evidence>